<dbReference type="InterPro" id="IPR037700">
    <property type="entry name" value="NUP88/NUP82"/>
</dbReference>
<dbReference type="PANTHER" id="PTHR13257:SF0">
    <property type="entry name" value="NUCLEAR PORE COMPLEX PROTEIN NUP88"/>
    <property type="match status" value="1"/>
</dbReference>
<evidence type="ECO:0000256" key="1">
    <source>
        <dbReference type="ARBA" id="ARBA00004567"/>
    </source>
</evidence>
<name>A0AAW0GPV6_9APHY</name>
<dbReference type="GO" id="GO:0005643">
    <property type="term" value="C:nuclear pore"/>
    <property type="evidence" value="ECO:0007669"/>
    <property type="project" value="UniProtKB-SubCell"/>
</dbReference>
<dbReference type="GO" id="GO:0000055">
    <property type="term" value="P:ribosomal large subunit export from nucleus"/>
    <property type="evidence" value="ECO:0007669"/>
    <property type="project" value="InterPro"/>
</dbReference>
<dbReference type="AlphaFoldDB" id="A0AAW0GPV6"/>
<dbReference type="InterPro" id="IPR019321">
    <property type="entry name" value="Nucleoporin_Nup88"/>
</dbReference>
<evidence type="ECO:0000313" key="9">
    <source>
        <dbReference type="Proteomes" id="UP001385951"/>
    </source>
</evidence>
<proteinExistence type="predicted"/>
<dbReference type="PANTHER" id="PTHR13257">
    <property type="entry name" value="NUCLEOPORIN NUP84-RELATED"/>
    <property type="match status" value="1"/>
</dbReference>
<keyword evidence="6" id="KW-0906">Nuclear pore complex</keyword>
<evidence type="ECO:0000256" key="4">
    <source>
        <dbReference type="ARBA" id="ARBA00022927"/>
    </source>
</evidence>
<evidence type="ECO:0000256" key="5">
    <source>
        <dbReference type="ARBA" id="ARBA00023010"/>
    </source>
</evidence>
<evidence type="ECO:0000256" key="6">
    <source>
        <dbReference type="ARBA" id="ARBA00023132"/>
    </source>
</evidence>
<evidence type="ECO:0000256" key="2">
    <source>
        <dbReference type="ARBA" id="ARBA00022448"/>
    </source>
</evidence>
<dbReference type="Proteomes" id="UP001385951">
    <property type="component" value="Unassembled WGS sequence"/>
</dbReference>
<evidence type="ECO:0000256" key="7">
    <source>
        <dbReference type="ARBA" id="ARBA00023242"/>
    </source>
</evidence>
<dbReference type="Pfam" id="PF10168">
    <property type="entry name" value="Nup88"/>
    <property type="match status" value="2"/>
</dbReference>
<keyword evidence="9" id="KW-1185">Reference proteome</keyword>
<keyword evidence="7" id="KW-0539">Nucleus</keyword>
<dbReference type="SUPFAM" id="SSF50978">
    <property type="entry name" value="WD40 repeat-like"/>
    <property type="match status" value="1"/>
</dbReference>
<dbReference type="GO" id="GO:0006606">
    <property type="term" value="P:protein import into nucleus"/>
    <property type="evidence" value="ECO:0007669"/>
    <property type="project" value="TreeGrafter"/>
</dbReference>
<keyword evidence="2" id="KW-0813">Transport</keyword>
<organism evidence="8 9">
    <name type="scientific">Cerrena zonata</name>
    <dbReference type="NCBI Taxonomy" id="2478898"/>
    <lineage>
        <taxon>Eukaryota</taxon>
        <taxon>Fungi</taxon>
        <taxon>Dikarya</taxon>
        <taxon>Basidiomycota</taxon>
        <taxon>Agaricomycotina</taxon>
        <taxon>Agaricomycetes</taxon>
        <taxon>Polyporales</taxon>
        <taxon>Cerrenaceae</taxon>
        <taxon>Cerrena</taxon>
    </lineage>
</organism>
<reference evidence="8 9" key="1">
    <citation type="submission" date="2022-09" db="EMBL/GenBank/DDBJ databases">
        <authorList>
            <person name="Palmer J.M."/>
        </authorList>
    </citation>
    <scope>NUCLEOTIDE SEQUENCE [LARGE SCALE GENOMIC DNA]</scope>
    <source>
        <strain evidence="8 9">DSM 7382</strain>
    </source>
</reference>
<protein>
    <recommendedName>
        <fullName evidence="10">Nucleoporin nup82</fullName>
    </recommendedName>
</protein>
<accession>A0AAW0GPV6</accession>
<comment type="subcellular location">
    <subcellularLocation>
        <location evidence="1">Nucleus</location>
        <location evidence="1">Nuclear pore complex</location>
    </subcellularLocation>
</comment>
<gene>
    <name evidence="8" type="ORF">QCA50_000147</name>
</gene>
<sequence>MDNDEAWNAFLQDHPIFSLPKSVSGPTGKGNLSLELSLNTLPRFTDINPNDDGPTPSGRRQSMVIKDADLLVASGNEIRIASLGDSKLQKDSPKSYKVLHTPNVSFEIHTIALNPNSKLLAVVGAFQVAVIVLPRPGFMKLVPETIDCKSIQVGQYYHASSSATPIAKVEWHPWGEGGTTLLVMTTDGKLREYDIAVDTEEPQQVLSFVPERKSKSFVAEDLSEREVASFTLGKGHADWGPLSVYALMRSGDIYSICPYMPKNASIPSSYIHALECFVHAKQEFLAQSETDTTNSLSNLYEYQHKYVTSLIKQLPSGAAFPSTSQSFLLHPPNTIKTSPIRQGPFLLQPSPRNLDGSEGGDATDIVYLTFGTSSDEEDDEGETERLGVVLVAYRDGKVDVCLDVEKVEAKWEHRYHKSNDLPMLAVYETIDLGFIRNLNKVSSTSSDSSLLDLLEGNHPVFLRDPIQDETVYVYHAFGVHALQLGGVLQALGAALRDDDNEGEEELTKAVEESEGTTVLSIVSTFSVERQCSNPIVGVAIPNDVYLTYSIFILTSAMRVVCLPLSLRSELDTADESAGLSVSQNRGRLGRSLNQSLGKSVAANPDDPSAYVSLLTEPFEPAPVLTRIAGLPSNPRLALPPSPADAKGEFRLTPDTLRYLGTTFERFMAQIREVQLAYSAAKRRAELQRQEFKRQQDTCQQMLDMIDNLTGSRQPSTKGKLVALNEAQKRLLQREERILQSLTKQASPELSEHETKWFQELKRMKAEVTGSTRYDENSLQSRATLLRRELDRLMPSLKDLHEKEERLKKRLAEKQSIGLSQAFEYGERSSAERSKITRLEKEVLKLADKLEVTLGRPPAPPDNDKS</sequence>
<evidence type="ECO:0008006" key="10">
    <source>
        <dbReference type="Google" id="ProtNLM"/>
    </source>
</evidence>
<evidence type="ECO:0000256" key="3">
    <source>
        <dbReference type="ARBA" id="ARBA00022816"/>
    </source>
</evidence>
<keyword evidence="5" id="KW-0811">Translocation</keyword>
<dbReference type="GO" id="GO:0017056">
    <property type="term" value="F:structural constituent of nuclear pore"/>
    <property type="evidence" value="ECO:0007669"/>
    <property type="project" value="InterPro"/>
</dbReference>
<evidence type="ECO:0000313" key="8">
    <source>
        <dbReference type="EMBL" id="KAK7695511.1"/>
    </source>
</evidence>
<comment type="caution">
    <text evidence="8">The sequence shown here is derived from an EMBL/GenBank/DDBJ whole genome shotgun (WGS) entry which is preliminary data.</text>
</comment>
<dbReference type="InterPro" id="IPR036322">
    <property type="entry name" value="WD40_repeat_dom_sf"/>
</dbReference>
<dbReference type="GO" id="GO:0006406">
    <property type="term" value="P:mRNA export from nucleus"/>
    <property type="evidence" value="ECO:0007669"/>
    <property type="project" value="TreeGrafter"/>
</dbReference>
<keyword evidence="4" id="KW-0653">Protein transport</keyword>
<keyword evidence="3" id="KW-0509">mRNA transport</keyword>
<dbReference type="GO" id="GO:0000056">
    <property type="term" value="P:ribosomal small subunit export from nucleus"/>
    <property type="evidence" value="ECO:0007669"/>
    <property type="project" value="InterPro"/>
</dbReference>
<dbReference type="EMBL" id="JASBNA010000001">
    <property type="protein sequence ID" value="KAK7695511.1"/>
    <property type="molecule type" value="Genomic_DNA"/>
</dbReference>